<organism evidence="1 2">
    <name type="scientific">Serendipita indica (strain DSM 11827)</name>
    <name type="common">Root endophyte fungus</name>
    <name type="synonym">Piriformospora indica</name>
    <dbReference type="NCBI Taxonomy" id="1109443"/>
    <lineage>
        <taxon>Eukaryota</taxon>
        <taxon>Fungi</taxon>
        <taxon>Dikarya</taxon>
        <taxon>Basidiomycota</taxon>
        <taxon>Agaricomycotina</taxon>
        <taxon>Agaricomycetes</taxon>
        <taxon>Sebacinales</taxon>
        <taxon>Serendipitaceae</taxon>
        <taxon>Serendipita</taxon>
    </lineage>
</organism>
<dbReference type="AlphaFoldDB" id="G4U209"/>
<evidence type="ECO:0000313" key="2">
    <source>
        <dbReference type="Proteomes" id="UP000007148"/>
    </source>
</evidence>
<reference evidence="1 2" key="1">
    <citation type="journal article" date="2011" name="PLoS Pathog.">
        <title>Endophytic Life Strategies Decoded by Genome and Transcriptome Analyses of the Mutualistic Root Symbiont Piriformospora indica.</title>
        <authorList>
            <person name="Zuccaro A."/>
            <person name="Lahrmann U."/>
            <person name="Guldener U."/>
            <person name="Langen G."/>
            <person name="Pfiffi S."/>
            <person name="Biedenkopf D."/>
            <person name="Wong P."/>
            <person name="Samans B."/>
            <person name="Grimm C."/>
            <person name="Basiewicz M."/>
            <person name="Murat C."/>
            <person name="Martin F."/>
            <person name="Kogel K.H."/>
        </authorList>
    </citation>
    <scope>NUCLEOTIDE SEQUENCE [LARGE SCALE GENOMIC DNA]</scope>
    <source>
        <strain evidence="1 2">DSM 11827</strain>
    </source>
</reference>
<proteinExistence type="predicted"/>
<name>G4U209_SERID</name>
<comment type="caution">
    <text evidence="1">The sequence shown here is derived from an EMBL/GenBank/DDBJ whole genome shotgun (WGS) entry which is preliminary data.</text>
</comment>
<sequence>MSFGVPKEVNKQGHWPVLTAFKPMSPASLEQSIFQRLPE</sequence>
<dbReference type="HOGENOM" id="CLU_3320243_0_0_1"/>
<dbReference type="Proteomes" id="UP000007148">
    <property type="component" value="Unassembled WGS sequence"/>
</dbReference>
<gene>
    <name evidence="1" type="ORF">PIIN_11579</name>
</gene>
<dbReference type="InParanoid" id="G4U209"/>
<protein>
    <submittedName>
        <fullName evidence="1">Uncharacterized protein</fullName>
    </submittedName>
</protein>
<keyword evidence="2" id="KW-1185">Reference proteome</keyword>
<accession>G4U209</accession>
<evidence type="ECO:0000313" key="1">
    <source>
        <dbReference type="EMBL" id="CCA77602.1"/>
    </source>
</evidence>
<dbReference type="EMBL" id="CAFZ01001770">
    <property type="protein sequence ID" value="CCA77602.1"/>
    <property type="molecule type" value="Genomic_DNA"/>
</dbReference>